<comment type="similarity">
    <text evidence="1">Belongs to the CRISPR-associated Csm4 family.</text>
</comment>
<dbReference type="EMBL" id="LAZR01002275">
    <property type="protein sequence ID" value="KKN32131.1"/>
    <property type="molecule type" value="Genomic_DNA"/>
</dbReference>
<sequence length="398" mass="46403">MNNGLQMFLVRLVSKERNYFSIGKDNSNNLSVIVHSDTLFSAICNNFRKLFGKSELERFLDVINPSDEDKKSFLNISSGFHFIDIYKDEKLADTIYFVPKPLIRFPFMAESQEYLDQNPKIFKKIDFISLEVANKLRENKKISFSQYHIIGGKYLVDNEDLNKLGLIKFLSLLIKPDLRLEKIERIIRNKISVYEILNEQKVRINRKTQESEPFTWPKLKLCVSQYYINEDKRINYKLVPGYYFICEISYLDEELSNKVKTSITLIMDEGIGGRRSLGCGLVDDVELVELDDTFPFSKLLNSEADGWFMNLSLVYPRLEDLQNIEFFNIYGRSGYVYSVENNSARFNDVKFIEEGSLFKKKVRGKLIQVASADFVSKYHKVYKNGIGFYLNLGKLEVE</sequence>
<keyword evidence="3" id="KW-0694">RNA-binding</keyword>
<accession>A0A0F9S4X1</accession>
<evidence type="ECO:0000256" key="3">
    <source>
        <dbReference type="ARBA" id="ARBA00022884"/>
    </source>
</evidence>
<dbReference type="Pfam" id="PF17953">
    <property type="entry name" value="Csm4_C"/>
    <property type="match status" value="1"/>
</dbReference>
<evidence type="ECO:0000259" key="5">
    <source>
        <dbReference type="Pfam" id="PF17953"/>
    </source>
</evidence>
<dbReference type="InterPro" id="IPR005510">
    <property type="entry name" value="Csm4"/>
</dbReference>
<reference evidence="6" key="1">
    <citation type="journal article" date="2015" name="Nature">
        <title>Complex archaea that bridge the gap between prokaryotes and eukaryotes.</title>
        <authorList>
            <person name="Spang A."/>
            <person name="Saw J.H."/>
            <person name="Jorgensen S.L."/>
            <person name="Zaremba-Niedzwiedzka K."/>
            <person name="Martijn J."/>
            <person name="Lind A.E."/>
            <person name="van Eijk R."/>
            <person name="Schleper C."/>
            <person name="Guy L."/>
            <person name="Ettema T.J."/>
        </authorList>
    </citation>
    <scope>NUCLEOTIDE SEQUENCE</scope>
</reference>
<name>A0A0F9S4X1_9ZZZZ</name>
<comment type="caution">
    <text evidence="6">The sequence shown here is derived from an EMBL/GenBank/DDBJ whole genome shotgun (WGS) entry which is preliminary data.</text>
</comment>
<gene>
    <name evidence="6" type="ORF">LCGC14_0816970</name>
</gene>
<feature type="domain" description="Csm4 C-terminal" evidence="5">
    <location>
        <begin position="306"/>
        <end position="392"/>
    </location>
</feature>
<dbReference type="GO" id="GO:0051607">
    <property type="term" value="P:defense response to virus"/>
    <property type="evidence" value="ECO:0007669"/>
    <property type="project" value="UniProtKB-KW"/>
</dbReference>
<evidence type="ECO:0000256" key="4">
    <source>
        <dbReference type="ARBA" id="ARBA00023118"/>
    </source>
</evidence>
<dbReference type="GO" id="GO:0003723">
    <property type="term" value="F:RNA binding"/>
    <property type="evidence" value="ECO:0007669"/>
    <property type="project" value="UniProtKB-KW"/>
</dbReference>
<dbReference type="AlphaFoldDB" id="A0A0F9S4X1"/>
<keyword evidence="4" id="KW-0051">Antiviral defense</keyword>
<evidence type="ECO:0000256" key="1">
    <source>
        <dbReference type="ARBA" id="ARBA00005772"/>
    </source>
</evidence>
<dbReference type="NCBIfam" id="TIGR01903">
    <property type="entry name" value="cas5_csm4"/>
    <property type="match status" value="1"/>
</dbReference>
<evidence type="ECO:0000256" key="2">
    <source>
        <dbReference type="ARBA" id="ARBA00016109"/>
    </source>
</evidence>
<organism evidence="6">
    <name type="scientific">marine sediment metagenome</name>
    <dbReference type="NCBI Taxonomy" id="412755"/>
    <lineage>
        <taxon>unclassified sequences</taxon>
        <taxon>metagenomes</taxon>
        <taxon>ecological metagenomes</taxon>
    </lineage>
</organism>
<proteinExistence type="inferred from homology"/>
<evidence type="ECO:0000313" key="6">
    <source>
        <dbReference type="EMBL" id="KKN32131.1"/>
    </source>
</evidence>
<protein>
    <recommendedName>
        <fullName evidence="2">CRISPR system Cms protein Csm4</fullName>
    </recommendedName>
</protein>
<dbReference type="InterPro" id="IPR040932">
    <property type="entry name" value="Csm4_C"/>
</dbReference>